<reference evidence="4" key="2">
    <citation type="submission" date="2019-07" db="EMBL/GenBank/DDBJ databases">
        <authorList>
            <person name="Yang Y."/>
            <person name="Bocs S."/>
            <person name="Baudouin L."/>
        </authorList>
    </citation>
    <scope>NUCLEOTIDE SEQUENCE</scope>
    <source>
        <tissue evidence="4">Spear leaf of Hainan Tall coconut</tissue>
    </source>
</reference>
<feature type="compositionally biased region" description="Basic and acidic residues" evidence="1">
    <location>
        <begin position="389"/>
        <end position="417"/>
    </location>
</feature>
<keyword evidence="5" id="KW-1185">Reference proteome</keyword>
<feature type="compositionally biased region" description="Basic and acidic residues" evidence="1">
    <location>
        <begin position="434"/>
        <end position="454"/>
    </location>
</feature>
<accession>A0A8K0I3G9</accession>
<dbReference type="Pfam" id="PF14383">
    <property type="entry name" value="VARLMGL"/>
    <property type="match status" value="1"/>
</dbReference>
<dbReference type="InterPro" id="IPR025486">
    <property type="entry name" value="DUF4378"/>
</dbReference>
<evidence type="ECO:0000259" key="3">
    <source>
        <dbReference type="Pfam" id="PF14383"/>
    </source>
</evidence>
<comment type="caution">
    <text evidence="4">The sequence shown here is derived from an EMBL/GenBank/DDBJ whole genome shotgun (WGS) entry which is preliminary data.</text>
</comment>
<evidence type="ECO:0008006" key="6">
    <source>
        <dbReference type="Google" id="ProtNLM"/>
    </source>
</evidence>
<name>A0A8K0I3G9_COCNU</name>
<dbReference type="EMBL" id="CM017874">
    <property type="protein sequence ID" value="KAG1334764.1"/>
    <property type="molecule type" value="Genomic_DNA"/>
</dbReference>
<proteinExistence type="predicted"/>
<sequence>MSLAITEKRQPQQQRPGGCVGIFFQLLDWNRRLGKKKLFSKRLLPPVRAAKRVSKKVGGGGDDKMPMAKLLLIADENRGGFPNAKESDDLGDGMRAPGLVARLMGLESMPAVTRERPRKSLDSESERHGEKGDSDFPRLDQDLCPENGGLGKLESRPQKLQKTGGFLERQPTNAARAGSDVLLFSKNVLLSRSRKQHRKLASPVKSPRVLSGSHKARLVQAATRILEPGLQSRNRDKCALTYMSSSQSNAEEGSAAFASLKRSQELLSGSLVGSCRSCGSLVEVSELRSRANEPIENEYGSSALELSNASSSHDSCLEGKTKLSFMESKQSQTSLSVQAKVNAQSKLHDFAGRKKHVQNDQDPCKPQQDLAPRTIPKKKILRQNQPAPVRDKVAPGFKEGGRRQGRRDLHDSNEPKDFVALNRNMNNCSRLRSTSKEPERQRMETGRNGWERNIPRKRTINSSHFENVGAVNSAFEKPRIVGSHLINRKGTMPSSNRSINRNCVKSELQKKDGGHSFSGRNNDIVSFMFNSPMKHAARPCSYREVVEKSRAQGEISHESSPPKNFVLNPKNGNSMPQRRTALRGDELSNLLEQKIRELTFLDQDELGKRDARSTASILEDLISALTGGAPITEENDGNCFGGSSTIDDIRSHCIDLRDFPISQSQMCNDHKDFQEDAKASISASYLASNNDQPSPISILEASFSNDSCSFGSHNGSSGGKLHFELTEGFNTAVSFDLDNDLLDSATSIDIARSDIGKIPHSSDRSSAKVSEVKLPESKLNNAGETILNAGLLFENICLYNSDGTVESSVKSFLLGLLETLVHACVIGPKSCSDYTDAGERNWLRVFIFDCIIECLDLKYSQFCKSGYKTWKLPLFLSRDRLTREVQEEIKGWMGLAGRFLDDMIEKEMSHSTGRWTDCEIEAFETGTEVETDILQALVDEMVIDLC</sequence>
<dbReference type="PANTHER" id="PTHR21726">
    <property type="entry name" value="PHOSPHATIDYLINOSITOL N-ACETYLGLUCOSAMINYLTRANSFERASE SUBUNIT P DOWN SYNDROME CRITICAL REGION PROTEIN 5 -RELATED"/>
    <property type="match status" value="1"/>
</dbReference>
<evidence type="ECO:0000259" key="2">
    <source>
        <dbReference type="Pfam" id="PF14309"/>
    </source>
</evidence>
<gene>
    <name evidence="4" type="ORF">COCNU_03G008830</name>
</gene>
<dbReference type="AlphaFoldDB" id="A0A8K0I3G9"/>
<dbReference type="OrthoDB" id="1928505at2759"/>
<evidence type="ECO:0000313" key="5">
    <source>
        <dbReference type="Proteomes" id="UP000797356"/>
    </source>
</evidence>
<feature type="region of interest" description="Disordered" evidence="1">
    <location>
        <begin position="109"/>
        <end position="158"/>
    </location>
</feature>
<dbReference type="Proteomes" id="UP000797356">
    <property type="component" value="Chromosome 3"/>
</dbReference>
<feature type="domain" description="DUF4378" evidence="2">
    <location>
        <begin position="808"/>
        <end position="940"/>
    </location>
</feature>
<dbReference type="Pfam" id="PF14309">
    <property type="entry name" value="DUF4378"/>
    <property type="match status" value="1"/>
</dbReference>
<evidence type="ECO:0000256" key="1">
    <source>
        <dbReference type="SAM" id="MobiDB-lite"/>
    </source>
</evidence>
<reference evidence="4" key="1">
    <citation type="journal article" date="2017" name="Gigascience">
        <title>The genome draft of coconut (Cocos nucifera).</title>
        <authorList>
            <person name="Xiao Y."/>
            <person name="Xu P."/>
            <person name="Fan H."/>
            <person name="Baudouin L."/>
            <person name="Xia W."/>
            <person name="Bocs S."/>
            <person name="Xu J."/>
            <person name="Li Q."/>
            <person name="Guo A."/>
            <person name="Zhou L."/>
            <person name="Li J."/>
            <person name="Wu Y."/>
            <person name="Ma Z."/>
            <person name="Armero A."/>
            <person name="Issali A.E."/>
            <person name="Liu N."/>
            <person name="Peng M."/>
            <person name="Yang Y."/>
        </authorList>
    </citation>
    <scope>NUCLEOTIDE SEQUENCE</scope>
    <source>
        <tissue evidence="4">Spear leaf of Hainan Tall coconut</tissue>
    </source>
</reference>
<dbReference type="PANTHER" id="PTHR21726:SF61">
    <property type="entry name" value="DNAA INITIATOR-ASSOCIATING PROTEIN"/>
    <property type="match status" value="1"/>
</dbReference>
<feature type="compositionally biased region" description="Basic and acidic residues" evidence="1">
    <location>
        <begin position="113"/>
        <end position="141"/>
    </location>
</feature>
<feature type="domain" description="DUF3741" evidence="3">
    <location>
        <begin position="88"/>
        <end position="114"/>
    </location>
</feature>
<feature type="region of interest" description="Disordered" evidence="1">
    <location>
        <begin position="353"/>
        <end position="457"/>
    </location>
</feature>
<protein>
    <recommendedName>
        <fullName evidence="6">DUF4378 domain-containing protein</fullName>
    </recommendedName>
</protein>
<evidence type="ECO:0000313" key="4">
    <source>
        <dbReference type="EMBL" id="KAG1334764.1"/>
    </source>
</evidence>
<feature type="compositionally biased region" description="Polar residues" evidence="1">
    <location>
        <begin position="423"/>
        <end position="432"/>
    </location>
</feature>
<organism evidence="4 5">
    <name type="scientific">Cocos nucifera</name>
    <name type="common">Coconut palm</name>
    <dbReference type="NCBI Taxonomy" id="13894"/>
    <lineage>
        <taxon>Eukaryota</taxon>
        <taxon>Viridiplantae</taxon>
        <taxon>Streptophyta</taxon>
        <taxon>Embryophyta</taxon>
        <taxon>Tracheophyta</taxon>
        <taxon>Spermatophyta</taxon>
        <taxon>Magnoliopsida</taxon>
        <taxon>Liliopsida</taxon>
        <taxon>Arecaceae</taxon>
        <taxon>Arecoideae</taxon>
        <taxon>Cocoseae</taxon>
        <taxon>Attaleinae</taxon>
        <taxon>Cocos</taxon>
    </lineage>
</organism>
<feature type="region of interest" description="Disordered" evidence="1">
    <location>
        <begin position="551"/>
        <end position="576"/>
    </location>
</feature>
<feature type="compositionally biased region" description="Basic and acidic residues" evidence="1">
    <location>
        <begin position="353"/>
        <end position="363"/>
    </location>
</feature>
<dbReference type="InterPro" id="IPR032795">
    <property type="entry name" value="DUF3741-assoc"/>
</dbReference>